<evidence type="ECO:0000259" key="1">
    <source>
        <dbReference type="PROSITE" id="PS51746"/>
    </source>
</evidence>
<accession>A0A8H4IQZ1</accession>
<reference evidence="3 4" key="1">
    <citation type="submission" date="2020-04" db="EMBL/GenBank/DDBJ databases">
        <title>Genome Assembly and Annotation of Botryosphaeria dothidea sdau 11-99, a Latent Pathogen of Apple Fruit Ring Rot in China.</title>
        <authorList>
            <person name="Yu C."/>
            <person name="Diao Y."/>
            <person name="Lu Q."/>
            <person name="Zhao J."/>
            <person name="Cui S."/>
            <person name="Peng C."/>
            <person name="He B."/>
            <person name="Liu H."/>
        </authorList>
    </citation>
    <scope>NUCLEOTIDE SEQUENCE [LARGE SCALE GENOMIC DNA]</scope>
    <source>
        <strain evidence="4">sdau11-99</strain>
        <strain evidence="3">Sdau11-99</strain>
    </source>
</reference>
<evidence type="ECO:0000313" key="3">
    <source>
        <dbReference type="EMBL" id="KAF4305687.1"/>
    </source>
</evidence>
<dbReference type="EMBL" id="WWBZ02000040">
    <property type="protein sequence ID" value="KAF4305687.1"/>
    <property type="molecule type" value="Genomic_DNA"/>
</dbReference>
<evidence type="ECO:0000313" key="4">
    <source>
        <dbReference type="Proteomes" id="UP000572817"/>
    </source>
</evidence>
<dbReference type="Proteomes" id="UP000572817">
    <property type="component" value="Unassembled WGS sequence"/>
</dbReference>
<feature type="domain" description="PPM-type phosphatase" evidence="1">
    <location>
        <begin position="126"/>
        <end position="497"/>
    </location>
</feature>
<dbReference type="GO" id="GO:0005739">
    <property type="term" value="C:mitochondrion"/>
    <property type="evidence" value="ECO:0007669"/>
    <property type="project" value="TreeGrafter"/>
</dbReference>
<dbReference type="SMART" id="SM00332">
    <property type="entry name" value="PP2Cc"/>
    <property type="match status" value="1"/>
</dbReference>
<dbReference type="OrthoDB" id="420076at2759"/>
<keyword evidence="4" id="KW-1185">Reference proteome</keyword>
<dbReference type="GO" id="GO:0004741">
    <property type="term" value="F:[pyruvate dehydrogenase (acetyl-transferring)]-phosphatase activity"/>
    <property type="evidence" value="ECO:0007669"/>
    <property type="project" value="TreeGrafter"/>
</dbReference>
<dbReference type="PANTHER" id="PTHR13832">
    <property type="entry name" value="PROTEIN PHOSPHATASE 2C"/>
    <property type="match status" value="1"/>
</dbReference>
<dbReference type="Pfam" id="PF00481">
    <property type="entry name" value="PP2C"/>
    <property type="match status" value="1"/>
</dbReference>
<protein>
    <submittedName>
        <fullName evidence="3">Protein phosphatase 2C-like protein</fullName>
    </submittedName>
</protein>
<evidence type="ECO:0000313" key="2">
    <source>
        <dbReference type="EMBL" id="KAF4300685.1"/>
    </source>
</evidence>
<gene>
    <name evidence="3" type="ORF">GTA08_BOTSDO07323</name>
    <name evidence="2" type="ORF">GTA08_BOTSDO11516</name>
</gene>
<name>A0A8H4IQZ1_9PEZI</name>
<organism evidence="3 4">
    <name type="scientific">Botryosphaeria dothidea</name>
    <dbReference type="NCBI Taxonomy" id="55169"/>
    <lineage>
        <taxon>Eukaryota</taxon>
        <taxon>Fungi</taxon>
        <taxon>Dikarya</taxon>
        <taxon>Ascomycota</taxon>
        <taxon>Pezizomycotina</taxon>
        <taxon>Dothideomycetes</taxon>
        <taxon>Dothideomycetes incertae sedis</taxon>
        <taxon>Botryosphaeriales</taxon>
        <taxon>Botryosphaeriaceae</taxon>
        <taxon>Botryosphaeria</taxon>
    </lineage>
</organism>
<dbReference type="InterPro" id="IPR001932">
    <property type="entry name" value="PPM-type_phosphatase-like_dom"/>
</dbReference>
<dbReference type="PANTHER" id="PTHR13832:SF792">
    <property type="entry name" value="GM14286P"/>
    <property type="match status" value="1"/>
</dbReference>
<dbReference type="CDD" id="cd00143">
    <property type="entry name" value="PP2Cc"/>
    <property type="match status" value="1"/>
</dbReference>
<dbReference type="InterPro" id="IPR036457">
    <property type="entry name" value="PPM-type-like_dom_sf"/>
</dbReference>
<dbReference type="EMBL" id="WWBZ02000082">
    <property type="protein sequence ID" value="KAF4300685.1"/>
    <property type="molecule type" value="Genomic_DNA"/>
</dbReference>
<dbReference type="Gene3D" id="3.60.40.10">
    <property type="entry name" value="PPM-type phosphatase domain"/>
    <property type="match status" value="1"/>
</dbReference>
<dbReference type="AlphaFoldDB" id="A0A8H4IQZ1"/>
<proteinExistence type="predicted"/>
<dbReference type="PROSITE" id="PS51746">
    <property type="entry name" value="PPM_2"/>
    <property type="match status" value="1"/>
</dbReference>
<sequence length="500" mass="53696">MTLSTNFFRKILNSVSPHASVTRRLLLRRPVPRRSLHARVGPIAAIAGGAAGVTGLAAYLSQTPSSTASGNDDASILVPQIRPLKKDDETGKARVDSPVKVLDVAAATELLRQGQQSKLFELGNGQRGRCDVLRFASNHPVEDEYSIGTGAGTGGSPWTFWGVYDGHAGWATSSVLRDTLIPFVSDALSQLPASASSSQISQTITRAFLDLDDRINDIALSTMNDPSASPGSATVLSAIAPALSGSCALLAAYDPLRSTLRVACVGDSRAVLGRRDGSSAYATVPLSADQTGKNPAEHARLTALHPDEPKMLDRDSGRLLGLAVTRAFGDHRWKWAHDAIAEAQQKHWGTAPRPKSRTPPYLTAEPAIEETRVGPGDFLIMASDGFWDHVGSEDAVACVARWVQARRAGVPTDALQYRPREGGVKQGGEGWWLEEDKYATWRATPEFFVAEDENAATHLVKNAFGGSRRGLFCGVMSTYPPMSRNVRDDITVQVIFFGDV</sequence>
<dbReference type="InterPro" id="IPR015655">
    <property type="entry name" value="PP2C"/>
</dbReference>
<comment type="caution">
    <text evidence="3">The sequence shown here is derived from an EMBL/GenBank/DDBJ whole genome shotgun (WGS) entry which is preliminary data.</text>
</comment>
<dbReference type="SUPFAM" id="SSF81606">
    <property type="entry name" value="PP2C-like"/>
    <property type="match status" value="1"/>
</dbReference>